<protein>
    <submittedName>
        <fullName evidence="2">Uncharacterized protein</fullName>
    </submittedName>
</protein>
<feature type="chain" id="PRO_5024802315" evidence="1">
    <location>
        <begin position="25"/>
        <end position="66"/>
    </location>
</feature>
<accession>A0A653C1B5</accession>
<name>A0A653C1B5_CALMS</name>
<keyword evidence="3" id="KW-1185">Reference proteome</keyword>
<keyword evidence="1" id="KW-0732">Signal</keyword>
<evidence type="ECO:0000256" key="1">
    <source>
        <dbReference type="SAM" id="SignalP"/>
    </source>
</evidence>
<dbReference type="AlphaFoldDB" id="A0A653C1B5"/>
<sequence length="66" mass="7175">MFSYNYISTLSLVFFFLPPDFLSSLESLSKEGGCSADLKPKVNTKTAATIARATGIYSFQSKSCHG</sequence>
<organism evidence="2 3">
    <name type="scientific">Callosobruchus maculatus</name>
    <name type="common">Southern cowpea weevil</name>
    <name type="synonym">Pulse bruchid</name>
    <dbReference type="NCBI Taxonomy" id="64391"/>
    <lineage>
        <taxon>Eukaryota</taxon>
        <taxon>Metazoa</taxon>
        <taxon>Ecdysozoa</taxon>
        <taxon>Arthropoda</taxon>
        <taxon>Hexapoda</taxon>
        <taxon>Insecta</taxon>
        <taxon>Pterygota</taxon>
        <taxon>Neoptera</taxon>
        <taxon>Endopterygota</taxon>
        <taxon>Coleoptera</taxon>
        <taxon>Polyphaga</taxon>
        <taxon>Cucujiformia</taxon>
        <taxon>Chrysomeloidea</taxon>
        <taxon>Chrysomelidae</taxon>
        <taxon>Bruchinae</taxon>
        <taxon>Bruchini</taxon>
        <taxon>Callosobruchus</taxon>
    </lineage>
</organism>
<evidence type="ECO:0000313" key="3">
    <source>
        <dbReference type="Proteomes" id="UP000410492"/>
    </source>
</evidence>
<reference evidence="2 3" key="1">
    <citation type="submission" date="2019-01" db="EMBL/GenBank/DDBJ databases">
        <authorList>
            <person name="Sayadi A."/>
        </authorList>
    </citation>
    <scope>NUCLEOTIDE SEQUENCE [LARGE SCALE GENOMIC DNA]</scope>
</reference>
<gene>
    <name evidence="2" type="ORF">CALMAC_LOCUS4957</name>
</gene>
<dbReference type="OrthoDB" id="6745560at2759"/>
<dbReference type="EMBL" id="CAACVG010006679">
    <property type="protein sequence ID" value="VEN40967.1"/>
    <property type="molecule type" value="Genomic_DNA"/>
</dbReference>
<evidence type="ECO:0000313" key="2">
    <source>
        <dbReference type="EMBL" id="VEN40967.1"/>
    </source>
</evidence>
<dbReference type="Proteomes" id="UP000410492">
    <property type="component" value="Unassembled WGS sequence"/>
</dbReference>
<feature type="signal peptide" evidence="1">
    <location>
        <begin position="1"/>
        <end position="24"/>
    </location>
</feature>
<proteinExistence type="predicted"/>